<protein>
    <submittedName>
        <fullName evidence="1">Uncharacterized protein</fullName>
    </submittedName>
</protein>
<proteinExistence type="predicted"/>
<dbReference type="Proteomes" id="UP000244225">
    <property type="component" value="Unassembled WGS sequence"/>
</dbReference>
<evidence type="ECO:0000313" key="2">
    <source>
        <dbReference type="Proteomes" id="UP000244225"/>
    </source>
</evidence>
<name>A0A2T5YD56_9BACT</name>
<dbReference type="AlphaFoldDB" id="A0A2T5YD56"/>
<gene>
    <name evidence="1" type="ORF">C8N40_111115</name>
</gene>
<reference evidence="1 2" key="1">
    <citation type="submission" date="2018-04" db="EMBL/GenBank/DDBJ databases">
        <title>Genomic Encyclopedia of Archaeal and Bacterial Type Strains, Phase II (KMG-II): from individual species to whole genera.</title>
        <authorList>
            <person name="Goeker M."/>
        </authorList>
    </citation>
    <scope>NUCLEOTIDE SEQUENCE [LARGE SCALE GENOMIC DNA]</scope>
    <source>
        <strain evidence="1 2">DSM 100162</strain>
    </source>
</reference>
<accession>A0A2T5YD56</accession>
<dbReference type="EMBL" id="QBKI01000011">
    <property type="protein sequence ID" value="PTX14450.1"/>
    <property type="molecule type" value="Genomic_DNA"/>
</dbReference>
<comment type="caution">
    <text evidence="1">The sequence shown here is derived from an EMBL/GenBank/DDBJ whole genome shotgun (WGS) entry which is preliminary data.</text>
</comment>
<organism evidence="1 2">
    <name type="scientific">Pontibacter mucosus</name>
    <dbReference type="NCBI Taxonomy" id="1649266"/>
    <lineage>
        <taxon>Bacteria</taxon>
        <taxon>Pseudomonadati</taxon>
        <taxon>Bacteroidota</taxon>
        <taxon>Cytophagia</taxon>
        <taxon>Cytophagales</taxon>
        <taxon>Hymenobacteraceae</taxon>
        <taxon>Pontibacter</taxon>
    </lineage>
</organism>
<sequence length="59" mass="7366">MKHNQKTIYFQERQMEYFQEHTIDVQKFTRYAVDDKIEEMEMKKQGFVKKYVKEEEAGR</sequence>
<keyword evidence="2" id="KW-1185">Reference proteome</keyword>
<evidence type="ECO:0000313" key="1">
    <source>
        <dbReference type="EMBL" id="PTX14450.1"/>
    </source>
</evidence>
<dbReference type="RefSeq" id="WP_108213374.1">
    <property type="nucleotide sequence ID" value="NZ_QBKI01000011.1"/>
</dbReference>